<protein>
    <submittedName>
        <fullName evidence="1">Transcriptional regulator</fullName>
    </submittedName>
</protein>
<accession>A0A4Q7DZ54</accession>
<dbReference type="PANTHER" id="PTHR35802">
    <property type="entry name" value="PROTEASE SYNTHASE AND SPORULATION PROTEIN PAI 2"/>
    <property type="match status" value="1"/>
</dbReference>
<dbReference type="InterPro" id="IPR012349">
    <property type="entry name" value="Split_barrel_FMN-bd"/>
</dbReference>
<sequence length="204" mass="23223">MSYPRSAFAEQNSEHLWQLIEDYPLATVITSEPDCQLVHMPLSLNQDKTQLLGHANLANPLTQLKSAQLRVLFRGPDAYLSPTQVAGIMLPTWDYATVHINGQLREITHPDDKYAAMQRQLKQFESPANPWEMSMLSENQIAKLFSQLFFFSIEITLMTGTFKLSQNKNNDTRQAIAHLLETQGNPLSRYYQQKTGRSAPRSAQ</sequence>
<proteinExistence type="predicted"/>
<dbReference type="SUPFAM" id="SSF50475">
    <property type="entry name" value="FMN-binding split barrel"/>
    <property type="match status" value="1"/>
</dbReference>
<organism evidence="1 2">
    <name type="scientific">Pseudoalteromonas rubra</name>
    <dbReference type="NCBI Taxonomy" id="43658"/>
    <lineage>
        <taxon>Bacteria</taxon>
        <taxon>Pseudomonadati</taxon>
        <taxon>Pseudomonadota</taxon>
        <taxon>Gammaproteobacteria</taxon>
        <taxon>Alteromonadales</taxon>
        <taxon>Pseudoalteromonadaceae</taxon>
        <taxon>Pseudoalteromonas</taxon>
    </lineage>
</organism>
<evidence type="ECO:0000313" key="2">
    <source>
        <dbReference type="Proteomes" id="UP000292345"/>
    </source>
</evidence>
<comment type="caution">
    <text evidence="1">The sequence shown here is derived from an EMBL/GenBank/DDBJ whole genome shotgun (WGS) entry which is preliminary data.</text>
</comment>
<name>A0A4Q7DZ54_9GAMM</name>
<dbReference type="EMBL" id="PPUZ01000062">
    <property type="protein sequence ID" value="RZM74796.1"/>
    <property type="molecule type" value="Genomic_DNA"/>
</dbReference>
<dbReference type="PANTHER" id="PTHR35802:SF1">
    <property type="entry name" value="PROTEASE SYNTHASE AND SPORULATION PROTEIN PAI 2"/>
    <property type="match status" value="1"/>
</dbReference>
<dbReference type="RefSeq" id="WP_130246117.1">
    <property type="nucleotide sequence ID" value="NZ_PPUZ01000062.1"/>
</dbReference>
<dbReference type="Proteomes" id="UP000292345">
    <property type="component" value="Unassembled WGS sequence"/>
</dbReference>
<dbReference type="Gene3D" id="2.30.110.10">
    <property type="entry name" value="Electron Transport, Fmn-binding Protein, Chain A"/>
    <property type="match status" value="1"/>
</dbReference>
<gene>
    <name evidence="1" type="ORF">C3B51_19535</name>
</gene>
<reference evidence="1 2" key="1">
    <citation type="submission" date="2018-01" db="EMBL/GenBank/DDBJ databases">
        <title>Co-occurrence of chitin degradation, pigmentation and bioactivity in marine Pseudoalteromonas.</title>
        <authorList>
            <person name="Paulsen S."/>
            <person name="Gram L."/>
            <person name="Machado H."/>
        </authorList>
    </citation>
    <scope>NUCLEOTIDE SEQUENCE [LARGE SCALE GENOMIC DNA]</scope>
    <source>
        <strain evidence="1 2">S1946</strain>
    </source>
</reference>
<evidence type="ECO:0000313" key="1">
    <source>
        <dbReference type="EMBL" id="RZM74796.1"/>
    </source>
</evidence>
<dbReference type="PIRSF" id="PIRSF010372">
    <property type="entry name" value="PaiB"/>
    <property type="match status" value="1"/>
</dbReference>
<dbReference type="Pfam" id="PF04299">
    <property type="entry name" value="FMN_bind_2"/>
    <property type="match status" value="1"/>
</dbReference>
<dbReference type="AlphaFoldDB" id="A0A4Q7DZ54"/>
<dbReference type="InterPro" id="IPR007396">
    <property type="entry name" value="TR_PAI2-type"/>
</dbReference>